<gene>
    <name evidence="2" type="ORF">FNC33_06605</name>
</gene>
<evidence type="ECO:0000313" key="2">
    <source>
        <dbReference type="EMBL" id="MWZ40205.1"/>
    </source>
</evidence>
<dbReference type="InterPro" id="IPR012902">
    <property type="entry name" value="N_methyl_site"/>
</dbReference>
<reference evidence="2 3" key="1">
    <citation type="submission" date="2019-06" db="EMBL/GenBank/DDBJ databases">
        <title>Phylogeography and genetic diversity of Francisella tularensis subsp. holarctica in France (1947-2018).</title>
        <authorList>
            <person name="Kevin M."/>
            <person name="Madani N."/>
            <person name="Maurin M."/>
        </authorList>
    </citation>
    <scope>NUCLEOTIDE SEQUENCE [LARGE SCALE GENOMIC DNA]</scope>
    <source>
        <strain evidence="2 3">ATCC 15482</strain>
    </source>
</reference>
<dbReference type="AlphaFoldDB" id="A0A6I4RVP1"/>
<dbReference type="EMBL" id="VJEZ01000008">
    <property type="protein sequence ID" value="MWZ40205.1"/>
    <property type="molecule type" value="Genomic_DNA"/>
</dbReference>
<accession>A0A6I4RVP1</accession>
<feature type="transmembrane region" description="Helical" evidence="1">
    <location>
        <begin position="20"/>
        <end position="41"/>
    </location>
</feature>
<evidence type="ECO:0000313" key="3">
    <source>
        <dbReference type="Proteomes" id="UP000469081"/>
    </source>
</evidence>
<dbReference type="InterPro" id="IPR045584">
    <property type="entry name" value="Pilin-like"/>
</dbReference>
<dbReference type="RefSeq" id="WP_003035545.1">
    <property type="nucleotide sequence ID" value="NZ_VJEZ01000008.1"/>
</dbReference>
<keyword evidence="1" id="KW-0472">Membrane</keyword>
<keyword evidence="1" id="KW-1133">Transmembrane helix</keyword>
<name>A0A6I4RVP1_FRATU</name>
<comment type="caution">
    <text evidence="2">The sequence shown here is derived from an EMBL/GenBank/DDBJ whole genome shotgun (WGS) entry which is preliminary data.</text>
</comment>
<protein>
    <submittedName>
        <fullName evidence="2">Type II secretion system protein</fullName>
    </submittedName>
</protein>
<evidence type="ECO:0000256" key="1">
    <source>
        <dbReference type="SAM" id="Phobius"/>
    </source>
</evidence>
<dbReference type="NCBIfam" id="TIGR02532">
    <property type="entry name" value="IV_pilin_GFxxxE"/>
    <property type="match status" value="1"/>
</dbReference>
<dbReference type="GeneID" id="85142156"/>
<dbReference type="Gene3D" id="3.30.700.10">
    <property type="entry name" value="Glycoprotein, Type 4 Pilin"/>
    <property type="match status" value="1"/>
</dbReference>
<keyword evidence="1" id="KW-0812">Transmembrane</keyword>
<sequence length="316" mass="35668">MIRKHSKLLQKIKGMTISELVITLTIISILAVFVTSTYSNYATRTKIANQVSLVTAHARQVYDLKKDGKDFYLNFDNSTVNDYGAVTKNIGESGANIIKGNAEVMIRPEAVDPDSVRWRCIVYGDGLSESSIPNHCILGSSIFFRILKDNNMLSAEENFDLNNNPIANNDWGKIHKDHPFLGDWTISGGDEEIELWNNFDRISDRRDNVAELDGDRNEIVELSHDLASHNFKDMSLNFDYYPRTGDDSSNFEVYLGDQLIYTHNNFSQEWQKISIDLSNVENAESSKLSIREAGRDESYGALIDLNSLKITPGKIV</sequence>
<organism evidence="2 3">
    <name type="scientific">Francisella tularensis</name>
    <dbReference type="NCBI Taxonomy" id="263"/>
    <lineage>
        <taxon>Bacteria</taxon>
        <taxon>Pseudomonadati</taxon>
        <taxon>Pseudomonadota</taxon>
        <taxon>Gammaproteobacteria</taxon>
        <taxon>Thiotrichales</taxon>
        <taxon>Francisellaceae</taxon>
        <taxon>Francisella</taxon>
    </lineage>
</organism>
<dbReference type="SUPFAM" id="SSF54523">
    <property type="entry name" value="Pili subunits"/>
    <property type="match status" value="1"/>
</dbReference>
<proteinExistence type="predicted"/>
<dbReference type="Proteomes" id="UP000469081">
    <property type="component" value="Unassembled WGS sequence"/>
</dbReference>